<evidence type="ECO:0000313" key="6">
    <source>
        <dbReference type="Proteomes" id="UP000789941"/>
    </source>
</evidence>
<dbReference type="GO" id="GO:0003729">
    <property type="term" value="F:mRNA binding"/>
    <property type="evidence" value="ECO:0007669"/>
    <property type="project" value="TreeGrafter"/>
</dbReference>
<dbReference type="NCBIfam" id="TIGR01077">
    <property type="entry name" value="L13_A_E"/>
    <property type="match status" value="1"/>
</dbReference>
<dbReference type="PANTHER" id="PTHR11545">
    <property type="entry name" value="RIBOSOMAL PROTEIN L13"/>
    <property type="match status" value="1"/>
</dbReference>
<keyword evidence="3 4" id="KW-0687">Ribonucleoprotein</keyword>
<dbReference type="Proteomes" id="UP000789941">
    <property type="component" value="Unassembled WGS sequence"/>
</dbReference>
<dbReference type="GO" id="GO:0017148">
    <property type="term" value="P:negative regulation of translation"/>
    <property type="evidence" value="ECO:0007669"/>
    <property type="project" value="TreeGrafter"/>
</dbReference>
<gene>
    <name evidence="4" type="primary">rpl13</name>
    <name evidence="5" type="ORF">LFW2832_00298</name>
</gene>
<comment type="function">
    <text evidence="4">This protein is one of the early assembly proteins of the 50S ribosomal subunit, although it is not seen to bind rRNA by itself. It is important during the early stages of 50S assembly.</text>
</comment>
<evidence type="ECO:0000313" key="5">
    <source>
        <dbReference type="EMBL" id="VVC03336.1"/>
    </source>
</evidence>
<name>A0A5E4LU28_9ARCH</name>
<dbReference type="GO" id="GO:0022625">
    <property type="term" value="C:cytosolic large ribosomal subunit"/>
    <property type="evidence" value="ECO:0007669"/>
    <property type="project" value="UniProtKB-UniRule"/>
</dbReference>
<evidence type="ECO:0000256" key="2">
    <source>
        <dbReference type="ARBA" id="ARBA00022980"/>
    </source>
</evidence>
<dbReference type="HAMAP" id="MF_01366">
    <property type="entry name" value="Ribosomal_uL13"/>
    <property type="match status" value="1"/>
</dbReference>
<comment type="similarity">
    <text evidence="1 4">Belongs to the universal ribosomal protein uL13 family.</text>
</comment>
<dbReference type="Gene3D" id="3.90.1180.10">
    <property type="entry name" value="Ribosomal protein L13"/>
    <property type="match status" value="1"/>
</dbReference>
<accession>A0A5E4LU28</accession>
<comment type="subunit">
    <text evidence="4">Part of the 50S ribosomal subunit.</text>
</comment>
<comment type="caution">
    <text evidence="5">The sequence shown here is derived from an EMBL/GenBank/DDBJ whole genome shotgun (WGS) entry which is preliminary data.</text>
</comment>
<dbReference type="InterPro" id="IPR005822">
    <property type="entry name" value="Ribosomal_uL13"/>
</dbReference>
<protein>
    <recommendedName>
        <fullName evidence="4">Large ribosomal subunit protein uL13</fullName>
    </recommendedName>
</protein>
<dbReference type="InterPro" id="IPR005823">
    <property type="entry name" value="Ribosomal_uL13_bac-type"/>
</dbReference>
<dbReference type="GO" id="GO:0006412">
    <property type="term" value="P:translation"/>
    <property type="evidence" value="ECO:0007669"/>
    <property type="project" value="UniProtKB-UniRule"/>
</dbReference>
<evidence type="ECO:0000256" key="3">
    <source>
        <dbReference type="ARBA" id="ARBA00023274"/>
    </source>
</evidence>
<keyword evidence="2 4" id="KW-0689">Ribosomal protein</keyword>
<dbReference type="CDD" id="cd00392">
    <property type="entry name" value="Ribosomal_L13"/>
    <property type="match status" value="1"/>
</dbReference>
<dbReference type="PANTHER" id="PTHR11545:SF3">
    <property type="entry name" value="LARGE RIBOSOMAL SUBUNIT PROTEIN UL13"/>
    <property type="match status" value="1"/>
</dbReference>
<evidence type="ECO:0000256" key="1">
    <source>
        <dbReference type="ARBA" id="ARBA00006227"/>
    </source>
</evidence>
<dbReference type="InterPro" id="IPR005755">
    <property type="entry name" value="Ribosomal_uL13_euk/arc"/>
</dbReference>
<dbReference type="PIRSF" id="PIRSF002181">
    <property type="entry name" value="Ribosomal_L13"/>
    <property type="match status" value="1"/>
</dbReference>
<organism evidence="5 6">
    <name type="scientific">Candidatus Bilamarchaeum dharawalense</name>
    <dbReference type="NCBI Taxonomy" id="2885759"/>
    <lineage>
        <taxon>Archaea</taxon>
        <taxon>Candidatus Micrarchaeota</taxon>
        <taxon>Candidatus Micrarchaeia</taxon>
        <taxon>Candidatus Anstonellales</taxon>
        <taxon>Candidatus Bilamarchaeaceae</taxon>
        <taxon>Candidatus Bilamarchaeum</taxon>
    </lineage>
</organism>
<evidence type="ECO:0000256" key="4">
    <source>
        <dbReference type="HAMAP-Rule" id="MF_01366"/>
    </source>
</evidence>
<dbReference type="InterPro" id="IPR036899">
    <property type="entry name" value="Ribosomal_uL13_sf"/>
</dbReference>
<proteinExistence type="inferred from homology"/>
<dbReference type="EMBL" id="CABMJJ010000007">
    <property type="protein sequence ID" value="VVC03336.1"/>
    <property type="molecule type" value="Genomic_DNA"/>
</dbReference>
<dbReference type="AlphaFoldDB" id="A0A5E4LU28"/>
<dbReference type="SUPFAM" id="SSF52161">
    <property type="entry name" value="Ribosomal protein L13"/>
    <property type="match status" value="1"/>
</dbReference>
<reference evidence="5 6" key="1">
    <citation type="submission" date="2019-08" db="EMBL/GenBank/DDBJ databases">
        <authorList>
            <person name="Vazquez-Campos X."/>
        </authorList>
    </citation>
    <scope>NUCLEOTIDE SEQUENCE [LARGE SCALE GENOMIC DNA]</scope>
    <source>
        <strain evidence="5">LFW-283_2</strain>
    </source>
</reference>
<dbReference type="GO" id="GO:0003735">
    <property type="term" value="F:structural constituent of ribosome"/>
    <property type="evidence" value="ECO:0007669"/>
    <property type="project" value="UniProtKB-UniRule"/>
</dbReference>
<sequence length="138" mass="15507">MQVINGENMIFGRLASQIAKRLIKGEEVHLINAEKLVIVGNPEQITQRYLTKRGIRHKGTPERSPVWPKVPHLLVKRMVRGMLPMKSSRGKTALGKLRVHTGNPKRLEVNTNIENATFDGVSKHVTIYEICKSIGYSG</sequence>
<dbReference type="Pfam" id="PF00572">
    <property type="entry name" value="Ribosomal_L13"/>
    <property type="match status" value="1"/>
</dbReference>